<dbReference type="SUPFAM" id="SSF52540">
    <property type="entry name" value="P-loop containing nucleoside triphosphate hydrolases"/>
    <property type="match status" value="1"/>
</dbReference>
<dbReference type="PANTHER" id="PTHR46411">
    <property type="entry name" value="FAMILY ATPASE, PUTATIVE-RELATED"/>
    <property type="match status" value="1"/>
</dbReference>
<dbReference type="InterPro" id="IPR054289">
    <property type="entry name" value="DUF7025"/>
</dbReference>
<sequence length="589" mass="67643">MDLAELMRMISTSSGDEALDRYFRTREDLAKTRTITFETLWTLFPQGSLVLSRPFLEEEQVFVVASFKTDTRHVYYNDERQTTFNLVGYSFDWDGTAFNRVPFEFKISEFQDKKGVFELPVYPLQMHQSRDGGDHGKGVIDTLKADLIARGKLYRDYCIAERGKQTFQYHGMACHKQGSELFSSLDWDDEYSSYYSSQRNRKSQTVKTLLQGVVVVDFKSFLEYQPPTAPILGEMQKYDKSLECSCTDCKQNRDDVYHYSWDGLPADRPMTNDQYLLCPPRVLGYSLKQKKWMQLKVRALRMPDAADRTTFDRKLQLNQANKDIIWKSVQSHRQANIADYTPGKGKGLVILLWGVPGVGKTLTAESVASLVGKPLFSVGVADIGLEGSKVDTNLQRVFDLAGIWEAVLLFDEADVFLEARDTHKNDLQRNTIVSVLLRVLEYYDGILFLTTNRLRSFDIAVQSRIRRWPSRQPSRTKLTRTDVAIEYGDLTADQREAIFKEFLGQLKQGGLIERWDNVLDWVQEEGKQKTFNGRQIRNIVSTAMALAHAEKRGLLRKDLSEVALNTSVFKAALADQDAIFRNSQFKPRW</sequence>
<proteinExistence type="predicted"/>
<accession>A0AA40KB35</accession>
<name>A0AA40KB35_9PEZI</name>
<dbReference type="CDD" id="cd19481">
    <property type="entry name" value="RecA-like_protease"/>
    <property type="match status" value="1"/>
</dbReference>
<dbReference type="PANTHER" id="PTHR46411:SF3">
    <property type="entry name" value="AAA+ ATPASE DOMAIN-CONTAINING PROTEIN"/>
    <property type="match status" value="1"/>
</dbReference>
<dbReference type="AlphaFoldDB" id="A0AA40KB35"/>
<gene>
    <name evidence="2" type="ORF">B0T18DRAFT_93516</name>
</gene>
<dbReference type="InterPro" id="IPR056599">
    <property type="entry name" value="AAA_lid_fung"/>
</dbReference>
<dbReference type="EMBL" id="JAUKUD010000002">
    <property type="protein sequence ID" value="KAK0752580.1"/>
    <property type="molecule type" value="Genomic_DNA"/>
</dbReference>
<dbReference type="Proteomes" id="UP001172155">
    <property type="component" value="Unassembled WGS sequence"/>
</dbReference>
<comment type="caution">
    <text evidence="2">The sequence shown here is derived from an EMBL/GenBank/DDBJ whole genome shotgun (WGS) entry which is preliminary data.</text>
</comment>
<keyword evidence="3" id="KW-1185">Reference proteome</keyword>
<keyword evidence="2" id="KW-0378">Hydrolase</keyword>
<feature type="domain" description="AAA+ ATPase" evidence="1">
    <location>
        <begin position="346"/>
        <end position="491"/>
    </location>
</feature>
<dbReference type="InterPro" id="IPR003959">
    <property type="entry name" value="ATPase_AAA_core"/>
</dbReference>
<reference evidence="2" key="1">
    <citation type="submission" date="2023-06" db="EMBL/GenBank/DDBJ databases">
        <title>Genome-scale phylogeny and comparative genomics of the fungal order Sordariales.</title>
        <authorList>
            <consortium name="Lawrence Berkeley National Laboratory"/>
            <person name="Hensen N."/>
            <person name="Bonometti L."/>
            <person name="Westerberg I."/>
            <person name="Brannstrom I.O."/>
            <person name="Guillou S."/>
            <person name="Cros-Aarteil S."/>
            <person name="Calhoun S."/>
            <person name="Haridas S."/>
            <person name="Kuo A."/>
            <person name="Mondo S."/>
            <person name="Pangilinan J."/>
            <person name="Riley R."/>
            <person name="LaButti K."/>
            <person name="Andreopoulos B."/>
            <person name="Lipzen A."/>
            <person name="Chen C."/>
            <person name="Yanf M."/>
            <person name="Daum C."/>
            <person name="Ng V."/>
            <person name="Clum A."/>
            <person name="Steindorff A."/>
            <person name="Ohm R."/>
            <person name="Martin F."/>
            <person name="Silar P."/>
            <person name="Natvig D."/>
            <person name="Lalanne C."/>
            <person name="Gautier V."/>
            <person name="Ament-velasquez S.L."/>
            <person name="Kruys A."/>
            <person name="Hutchinson M.I."/>
            <person name="Powell A.J."/>
            <person name="Barry K."/>
            <person name="Miller A.N."/>
            <person name="Grigoriev I.V."/>
            <person name="Debuchy R."/>
            <person name="Gladieux P."/>
            <person name="Thoren M.H."/>
            <person name="Johannesson H."/>
        </authorList>
    </citation>
    <scope>NUCLEOTIDE SEQUENCE</scope>
    <source>
        <strain evidence="2">SMH3187-1</strain>
    </source>
</reference>
<dbReference type="Pfam" id="PF22942">
    <property type="entry name" value="DUF7025"/>
    <property type="match status" value="1"/>
</dbReference>
<dbReference type="SMART" id="SM00382">
    <property type="entry name" value="AAA"/>
    <property type="match status" value="1"/>
</dbReference>
<protein>
    <submittedName>
        <fullName evidence="2">P-loop containing nucleoside triphosphate hydrolase protein</fullName>
    </submittedName>
</protein>
<evidence type="ECO:0000313" key="3">
    <source>
        <dbReference type="Proteomes" id="UP001172155"/>
    </source>
</evidence>
<organism evidence="2 3">
    <name type="scientific">Schizothecium vesticola</name>
    <dbReference type="NCBI Taxonomy" id="314040"/>
    <lineage>
        <taxon>Eukaryota</taxon>
        <taxon>Fungi</taxon>
        <taxon>Dikarya</taxon>
        <taxon>Ascomycota</taxon>
        <taxon>Pezizomycotina</taxon>
        <taxon>Sordariomycetes</taxon>
        <taxon>Sordariomycetidae</taxon>
        <taxon>Sordariales</taxon>
        <taxon>Schizotheciaceae</taxon>
        <taxon>Schizothecium</taxon>
    </lineage>
</organism>
<dbReference type="Gene3D" id="3.40.50.300">
    <property type="entry name" value="P-loop containing nucleotide triphosphate hydrolases"/>
    <property type="match status" value="1"/>
</dbReference>
<dbReference type="Pfam" id="PF23232">
    <property type="entry name" value="AAA_lid_13"/>
    <property type="match status" value="1"/>
</dbReference>
<dbReference type="InterPro" id="IPR003593">
    <property type="entry name" value="AAA+_ATPase"/>
</dbReference>
<dbReference type="GO" id="GO:0005524">
    <property type="term" value="F:ATP binding"/>
    <property type="evidence" value="ECO:0007669"/>
    <property type="project" value="InterPro"/>
</dbReference>
<dbReference type="InterPro" id="IPR027417">
    <property type="entry name" value="P-loop_NTPase"/>
</dbReference>
<evidence type="ECO:0000259" key="1">
    <source>
        <dbReference type="SMART" id="SM00382"/>
    </source>
</evidence>
<dbReference type="Pfam" id="PF00004">
    <property type="entry name" value="AAA"/>
    <property type="match status" value="1"/>
</dbReference>
<dbReference type="GO" id="GO:0016887">
    <property type="term" value="F:ATP hydrolysis activity"/>
    <property type="evidence" value="ECO:0007669"/>
    <property type="project" value="InterPro"/>
</dbReference>
<evidence type="ECO:0000313" key="2">
    <source>
        <dbReference type="EMBL" id="KAK0752580.1"/>
    </source>
</evidence>